<keyword evidence="11" id="KW-1185">Reference proteome</keyword>
<name>A0A561W9M4_ACTTI</name>
<dbReference type="GO" id="GO:0008654">
    <property type="term" value="P:phospholipid biosynthetic process"/>
    <property type="evidence" value="ECO:0007669"/>
    <property type="project" value="UniProtKB-KW"/>
</dbReference>
<dbReference type="GO" id="GO:0004143">
    <property type="term" value="F:ATP-dependent diacylglycerol kinase activity"/>
    <property type="evidence" value="ECO:0007669"/>
    <property type="project" value="TreeGrafter"/>
</dbReference>
<dbReference type="AlphaFoldDB" id="A0A561W9M4"/>
<dbReference type="Pfam" id="PF19279">
    <property type="entry name" value="YegS_C"/>
    <property type="match status" value="1"/>
</dbReference>
<evidence type="ECO:0000256" key="5">
    <source>
        <dbReference type="ARBA" id="ARBA00022777"/>
    </source>
</evidence>
<dbReference type="SUPFAM" id="SSF111331">
    <property type="entry name" value="NAD kinase/diacylglycerol kinase-like"/>
    <property type="match status" value="1"/>
</dbReference>
<accession>A0A561W9M4</accession>
<dbReference type="Gene3D" id="2.60.200.40">
    <property type="match status" value="1"/>
</dbReference>
<keyword evidence="7" id="KW-0444">Lipid biosynthesis</keyword>
<dbReference type="InterPro" id="IPR050187">
    <property type="entry name" value="Lipid_Phosphate_FormReg"/>
</dbReference>
<evidence type="ECO:0000256" key="4">
    <source>
        <dbReference type="ARBA" id="ARBA00022741"/>
    </source>
</evidence>
<keyword evidence="3" id="KW-0808">Transferase</keyword>
<reference evidence="10 11" key="1">
    <citation type="submission" date="2019-06" db="EMBL/GenBank/DDBJ databases">
        <title>Sequencing the genomes of 1000 actinobacteria strains.</title>
        <authorList>
            <person name="Klenk H.-P."/>
        </authorList>
    </citation>
    <scope>NUCLEOTIDE SEQUENCE [LARGE SCALE GENOMIC DNA]</scope>
    <source>
        <strain evidence="10 11">DSM 43866</strain>
    </source>
</reference>
<dbReference type="GO" id="GO:0005886">
    <property type="term" value="C:plasma membrane"/>
    <property type="evidence" value="ECO:0007669"/>
    <property type="project" value="TreeGrafter"/>
</dbReference>
<keyword evidence="8" id="KW-1208">Phospholipid metabolism</keyword>
<evidence type="ECO:0000256" key="8">
    <source>
        <dbReference type="ARBA" id="ARBA00023264"/>
    </source>
</evidence>
<keyword evidence="6" id="KW-0067">ATP-binding</keyword>
<feature type="domain" description="DAGKc" evidence="9">
    <location>
        <begin position="96"/>
        <end position="230"/>
    </location>
</feature>
<dbReference type="Gene3D" id="3.40.50.10330">
    <property type="entry name" value="Probable inorganic polyphosphate/atp-NAD kinase, domain 1"/>
    <property type="match status" value="1"/>
</dbReference>
<dbReference type="GO" id="GO:0005524">
    <property type="term" value="F:ATP binding"/>
    <property type="evidence" value="ECO:0007669"/>
    <property type="project" value="UniProtKB-KW"/>
</dbReference>
<dbReference type="InterPro" id="IPR017438">
    <property type="entry name" value="ATP-NAD_kinase_N"/>
</dbReference>
<dbReference type="PANTHER" id="PTHR12358">
    <property type="entry name" value="SPHINGOSINE KINASE"/>
    <property type="match status" value="1"/>
</dbReference>
<comment type="caution">
    <text evidence="10">The sequence shown here is derived from an EMBL/GenBank/DDBJ whole genome shotgun (WGS) entry which is preliminary data.</text>
</comment>
<dbReference type="Pfam" id="PF00781">
    <property type="entry name" value="DAGK_cat"/>
    <property type="match status" value="1"/>
</dbReference>
<evidence type="ECO:0000256" key="6">
    <source>
        <dbReference type="ARBA" id="ARBA00022840"/>
    </source>
</evidence>
<evidence type="ECO:0000256" key="3">
    <source>
        <dbReference type="ARBA" id="ARBA00022679"/>
    </source>
</evidence>
<dbReference type="PANTHER" id="PTHR12358:SF106">
    <property type="entry name" value="LIPID KINASE YEGS"/>
    <property type="match status" value="1"/>
</dbReference>
<dbReference type="InterPro" id="IPR016064">
    <property type="entry name" value="NAD/diacylglycerol_kinase_sf"/>
</dbReference>
<evidence type="ECO:0000313" key="10">
    <source>
        <dbReference type="EMBL" id="TWG20539.1"/>
    </source>
</evidence>
<keyword evidence="5 10" id="KW-0418">Kinase</keyword>
<dbReference type="InterPro" id="IPR001206">
    <property type="entry name" value="Diacylglycerol_kinase_cat_dom"/>
</dbReference>
<proteinExistence type="inferred from homology"/>
<keyword evidence="7" id="KW-0594">Phospholipid biosynthesis</keyword>
<dbReference type="SMART" id="SM00046">
    <property type="entry name" value="DAGKc"/>
    <property type="match status" value="1"/>
</dbReference>
<sequence length="394" mass="41158">MCGTMSATFLVRYEPRSGATGTVDGNGSASDCGIQRVGSSSHPVVRFTVCPNQDRRLQAVEKCPAFHRRVTDMWIAIPAGSSIPPLIVVPVFFAAVTSHFIAVLANPRAGRGRHRGLLPGVLQSLGAAGHPVRLLAADSGTAAERACRQAVADGAVALVAVGGDGTVHRALQAAAGQPVGFGVVPAGTGNDFAGAVDVPGNPLDAAAGIAAALAAGRDQRVDAVLAVDVTGRERWFCAVLAAGFDALVNDRANRMPWPRGPRRYDLAIVLELARLRARAYRLEIDGVPRSVAAEIVAVGNAASYGGGMRILPDADPADGLLDVIWASRLGRAGLTRLKPRLRHGTHVTDPRVTVLRARQVRIRADGIVGYADGERLGPLPLDLTCVPGAIRLLR</sequence>
<evidence type="ECO:0000259" key="9">
    <source>
        <dbReference type="PROSITE" id="PS50146"/>
    </source>
</evidence>
<keyword evidence="4" id="KW-0547">Nucleotide-binding</keyword>
<comment type="cofactor">
    <cofactor evidence="1">
        <name>Mg(2+)</name>
        <dbReference type="ChEBI" id="CHEBI:18420"/>
    </cofactor>
</comment>
<dbReference type="InterPro" id="IPR045540">
    <property type="entry name" value="YegS/DAGK_C"/>
</dbReference>
<dbReference type="Proteomes" id="UP000320239">
    <property type="component" value="Unassembled WGS sequence"/>
</dbReference>
<evidence type="ECO:0000256" key="7">
    <source>
        <dbReference type="ARBA" id="ARBA00023209"/>
    </source>
</evidence>
<dbReference type="EMBL" id="VIWY01000003">
    <property type="protein sequence ID" value="TWG20539.1"/>
    <property type="molecule type" value="Genomic_DNA"/>
</dbReference>
<evidence type="ECO:0000256" key="2">
    <source>
        <dbReference type="ARBA" id="ARBA00005983"/>
    </source>
</evidence>
<comment type="similarity">
    <text evidence="2">Belongs to the diacylglycerol/lipid kinase family.</text>
</comment>
<protein>
    <submittedName>
        <fullName evidence="10">Diacylglycerol kinase</fullName>
    </submittedName>
</protein>
<evidence type="ECO:0000313" key="11">
    <source>
        <dbReference type="Proteomes" id="UP000320239"/>
    </source>
</evidence>
<dbReference type="PROSITE" id="PS50146">
    <property type="entry name" value="DAGK"/>
    <property type="match status" value="1"/>
</dbReference>
<evidence type="ECO:0000256" key="1">
    <source>
        <dbReference type="ARBA" id="ARBA00001946"/>
    </source>
</evidence>
<gene>
    <name evidence="10" type="ORF">FHX34_10367</name>
</gene>
<organism evidence="10 11">
    <name type="scientific">Actinoplanes teichomyceticus</name>
    <dbReference type="NCBI Taxonomy" id="1867"/>
    <lineage>
        <taxon>Bacteria</taxon>
        <taxon>Bacillati</taxon>
        <taxon>Actinomycetota</taxon>
        <taxon>Actinomycetes</taxon>
        <taxon>Micromonosporales</taxon>
        <taxon>Micromonosporaceae</taxon>
        <taxon>Actinoplanes</taxon>
    </lineage>
</organism>
<keyword evidence="7" id="KW-0443">Lipid metabolism</keyword>